<dbReference type="Proteomes" id="UP000269793">
    <property type="component" value="Chromosome V"/>
</dbReference>
<feature type="region of interest" description="Disordered" evidence="1">
    <location>
        <begin position="49"/>
        <end position="70"/>
    </location>
</feature>
<sequence>MNAHDPWLPHAMPKNALADPLYQYAGPSQASDSASILSGTGSTGYAESVPARVASSAPPSRRSTRSNGALKTVHSYTGANDTLFVQLHTPPQTSPTYMGGSKERESGAIHGRLILHCTDKSRVAQVRMKLKCVVSILAPRASQATSGTAPNFSGLTPSTASTSSREQMLVQIDYSFNPNEAKYCAAKGAAVSKNTTGRLDRRGYYEWEFHLDTPEKGPGKSTLANGFPGVGTYYPSSYVLESDPNKNGKREEWASVKWYLKFTLERPGLFRSNDRVLIPFIYLPPPPDNASSLLIRRQALSTQTQNLLSTMSGSAILKKSLSEPVSTWKTFYFTLSSASLGQPVKRSLVDKMFGTKKPREERWGISLPGKPIPAFPLRCIVPFVLTLVHSAGVPLVVHPAVSLIQTVQLRGRSNATHTKHIALAKVMPSSLNKSGMQQWFGWVQFPKWCSPSFETSILGLEYFLQVKPLNTPEAHVLQTIALGLYCMPPRLAQQLNTASVNRQALQQVARRQISNASALRPDVSLRRVPPPLPPTATSIPVPVQDVQYDDPRQAGMAGIGRAHLQPPVPAESASDTDFQPTQTAHEIPHVEAESTGGQVDEAPVTEEESITSQILADHIADEDGLVHDAGPLTQEQEAAWTMDILANAMNEDDVTAGFDLPPSYFEATGIIDNEES</sequence>
<dbReference type="AlphaFoldDB" id="A0A3G2S6E0"/>
<accession>A0A3G2S6E0</accession>
<gene>
    <name evidence="2" type="ORF">DNF11_2695</name>
</gene>
<protein>
    <submittedName>
        <fullName evidence="2">Uncharacterized protein</fullName>
    </submittedName>
</protein>
<dbReference type="VEuPathDB" id="FungiDB:DNF11_2695"/>
<proteinExistence type="predicted"/>
<dbReference type="EMBL" id="CP033152">
    <property type="protein sequence ID" value="AYO43645.1"/>
    <property type="molecule type" value="Genomic_DNA"/>
</dbReference>
<evidence type="ECO:0000313" key="3">
    <source>
        <dbReference type="Proteomes" id="UP000269793"/>
    </source>
</evidence>
<organism evidence="2 3">
    <name type="scientific">Malassezia restricta (strain ATCC 96810 / NBRC 103918 / CBS 7877)</name>
    <name type="common">Seborrheic dermatitis infection agent</name>
    <dbReference type="NCBI Taxonomy" id="425264"/>
    <lineage>
        <taxon>Eukaryota</taxon>
        <taxon>Fungi</taxon>
        <taxon>Dikarya</taxon>
        <taxon>Basidiomycota</taxon>
        <taxon>Ustilaginomycotina</taxon>
        <taxon>Malasseziomycetes</taxon>
        <taxon>Malasseziales</taxon>
        <taxon>Malasseziaceae</taxon>
        <taxon>Malassezia</taxon>
    </lineage>
</organism>
<reference evidence="2 3" key="1">
    <citation type="submission" date="2018-10" db="EMBL/GenBank/DDBJ databases">
        <title>Complete genome sequence of Malassezia restricta CBS 7877.</title>
        <authorList>
            <person name="Morand S.C."/>
            <person name="Bertignac M."/>
            <person name="Iltis A."/>
            <person name="Kolder I."/>
            <person name="Pirovano W."/>
            <person name="Jourdain R."/>
            <person name="Clavaud C."/>
        </authorList>
    </citation>
    <scope>NUCLEOTIDE SEQUENCE [LARGE SCALE GENOMIC DNA]</scope>
    <source>
        <strain evidence="2 3">CBS 7877</strain>
    </source>
</reference>
<dbReference type="Gene3D" id="2.60.40.640">
    <property type="match status" value="1"/>
</dbReference>
<keyword evidence="3" id="KW-1185">Reference proteome</keyword>
<dbReference type="STRING" id="425264.A0A3G2S6E0"/>
<dbReference type="InterPro" id="IPR014752">
    <property type="entry name" value="Arrestin-like_C"/>
</dbReference>
<dbReference type="OrthoDB" id="3365616at2759"/>
<evidence type="ECO:0000256" key="1">
    <source>
        <dbReference type="SAM" id="MobiDB-lite"/>
    </source>
</evidence>
<feature type="compositionally biased region" description="Low complexity" evidence="1">
    <location>
        <begin position="49"/>
        <end position="61"/>
    </location>
</feature>
<name>A0A3G2S6E0_MALR7</name>
<evidence type="ECO:0000313" key="2">
    <source>
        <dbReference type="EMBL" id="AYO43645.1"/>
    </source>
</evidence>